<keyword evidence="1" id="KW-1185">Reference proteome</keyword>
<sequence>MEMWNTVQWFTVVSSNVHVNYMEKKTSKSLFFTQNPIISKKNPNFRFLFDSGQTALRLFFTKRQPFCLCNFPGSKYILTKVFNSISGLN</sequence>
<evidence type="ECO:0000313" key="2">
    <source>
        <dbReference type="WBParaSite" id="nRc.2.0.1.t35427-RA"/>
    </source>
</evidence>
<protein>
    <submittedName>
        <fullName evidence="2">Ovule protein</fullName>
    </submittedName>
</protein>
<dbReference type="AlphaFoldDB" id="A0A915K9Q9"/>
<accession>A0A915K9Q9</accession>
<dbReference type="Proteomes" id="UP000887565">
    <property type="component" value="Unplaced"/>
</dbReference>
<evidence type="ECO:0000313" key="1">
    <source>
        <dbReference type="Proteomes" id="UP000887565"/>
    </source>
</evidence>
<organism evidence="1 2">
    <name type="scientific">Romanomermis culicivorax</name>
    <name type="common">Nematode worm</name>
    <dbReference type="NCBI Taxonomy" id="13658"/>
    <lineage>
        <taxon>Eukaryota</taxon>
        <taxon>Metazoa</taxon>
        <taxon>Ecdysozoa</taxon>
        <taxon>Nematoda</taxon>
        <taxon>Enoplea</taxon>
        <taxon>Dorylaimia</taxon>
        <taxon>Mermithida</taxon>
        <taxon>Mermithoidea</taxon>
        <taxon>Mermithidae</taxon>
        <taxon>Romanomermis</taxon>
    </lineage>
</organism>
<reference evidence="2" key="1">
    <citation type="submission" date="2022-11" db="UniProtKB">
        <authorList>
            <consortium name="WormBaseParasite"/>
        </authorList>
    </citation>
    <scope>IDENTIFICATION</scope>
</reference>
<name>A0A915K9Q9_ROMCU</name>
<dbReference type="WBParaSite" id="nRc.2.0.1.t35427-RA">
    <property type="protein sequence ID" value="nRc.2.0.1.t35427-RA"/>
    <property type="gene ID" value="nRc.2.0.1.g35427"/>
</dbReference>
<proteinExistence type="predicted"/>